<dbReference type="Proteomes" id="UP001558613">
    <property type="component" value="Unassembled WGS sequence"/>
</dbReference>
<evidence type="ECO:0000256" key="6">
    <source>
        <dbReference type="ARBA" id="ARBA00023040"/>
    </source>
</evidence>
<dbReference type="Gene3D" id="4.10.1240.10">
    <property type="entry name" value="GPCR, family 2, extracellular hormone receptor domain"/>
    <property type="match status" value="1"/>
</dbReference>
<keyword evidence="9" id="KW-0325">Glycoprotein</keyword>
<dbReference type="InterPro" id="IPR001879">
    <property type="entry name" value="GPCR_2_extracellular_dom"/>
</dbReference>
<evidence type="ECO:0000256" key="9">
    <source>
        <dbReference type="ARBA" id="ARBA00023180"/>
    </source>
</evidence>
<dbReference type="PROSITE" id="PS00650">
    <property type="entry name" value="G_PROTEIN_RECEP_F2_2"/>
    <property type="match status" value="1"/>
</dbReference>
<dbReference type="InterPro" id="IPR050332">
    <property type="entry name" value="GPCR_2"/>
</dbReference>
<evidence type="ECO:0000313" key="15">
    <source>
        <dbReference type="Proteomes" id="UP001558613"/>
    </source>
</evidence>
<evidence type="ECO:0000256" key="5">
    <source>
        <dbReference type="ARBA" id="ARBA00022989"/>
    </source>
</evidence>
<gene>
    <name evidence="14" type="ORF">QQF64_008730</name>
</gene>
<feature type="transmembrane region" description="Helical" evidence="11">
    <location>
        <begin position="306"/>
        <end position="325"/>
    </location>
</feature>
<keyword evidence="15" id="KW-1185">Reference proteome</keyword>
<evidence type="ECO:0000259" key="13">
    <source>
        <dbReference type="PROSITE" id="PS50261"/>
    </source>
</evidence>
<dbReference type="PANTHER" id="PTHR45620">
    <property type="entry name" value="PDF RECEPTOR-LIKE PROTEIN-RELATED"/>
    <property type="match status" value="1"/>
</dbReference>
<evidence type="ECO:0000256" key="4">
    <source>
        <dbReference type="ARBA" id="ARBA00022692"/>
    </source>
</evidence>
<feature type="domain" description="G-protein coupled receptors family 2 profile 2" evidence="13">
    <location>
        <begin position="209"/>
        <end position="471"/>
    </location>
</feature>
<evidence type="ECO:0000256" key="11">
    <source>
        <dbReference type="SAM" id="Phobius"/>
    </source>
</evidence>
<feature type="transmembrane region" description="Helical" evidence="11">
    <location>
        <begin position="447"/>
        <end position="470"/>
    </location>
</feature>
<dbReference type="InterPro" id="IPR001749">
    <property type="entry name" value="GPCR_2_GIP_rcpt"/>
</dbReference>
<keyword evidence="4 11" id="KW-0812">Transmembrane</keyword>
<accession>A0ABR3M6Z0</accession>
<dbReference type="InterPro" id="IPR017981">
    <property type="entry name" value="GPCR_2-like_7TM"/>
</dbReference>
<evidence type="ECO:0000259" key="12">
    <source>
        <dbReference type="PROSITE" id="PS50227"/>
    </source>
</evidence>
<dbReference type="PROSITE" id="PS50261">
    <property type="entry name" value="G_PROTEIN_RECEP_F2_4"/>
    <property type="match status" value="1"/>
</dbReference>
<keyword evidence="7 11" id="KW-0472">Membrane</keyword>
<comment type="similarity">
    <text evidence="2">Belongs to the G-protein coupled receptor 2 family.</text>
</comment>
<dbReference type="PRINTS" id="PR01129">
    <property type="entry name" value="GIPRECEPTOR"/>
</dbReference>
<comment type="subcellular location">
    <subcellularLocation>
        <location evidence="1">Cell membrane</location>
        <topology evidence="1">Multi-pass membrane protein</topology>
    </subcellularLocation>
</comment>
<dbReference type="PROSITE" id="PS50227">
    <property type="entry name" value="G_PROTEIN_RECEP_F2_3"/>
    <property type="match status" value="1"/>
</dbReference>
<dbReference type="InterPro" id="IPR036445">
    <property type="entry name" value="GPCR_2_extracell_dom_sf"/>
</dbReference>
<dbReference type="InterPro" id="IPR017983">
    <property type="entry name" value="GPCR_2_secretin-like_CS"/>
</dbReference>
<dbReference type="CDD" id="cd15929">
    <property type="entry name" value="7tmB1_GlucagonR-like"/>
    <property type="match status" value="1"/>
</dbReference>
<dbReference type="PROSITE" id="PS00649">
    <property type="entry name" value="G_PROTEIN_RECEP_F2_1"/>
    <property type="match status" value="1"/>
</dbReference>
<feature type="transmembrane region" description="Helical" evidence="11">
    <location>
        <begin position="211"/>
        <end position="234"/>
    </location>
</feature>
<name>A0ABR3M6Z0_9TELE</name>
<feature type="transmembrane region" description="Helical" evidence="11">
    <location>
        <begin position="332"/>
        <end position="352"/>
    </location>
</feature>
<feature type="transmembrane region" description="Helical" evidence="11">
    <location>
        <begin position="418"/>
        <end position="435"/>
    </location>
</feature>
<dbReference type="SUPFAM" id="SSF111418">
    <property type="entry name" value="Hormone receptor domain"/>
    <property type="match status" value="1"/>
</dbReference>
<feature type="transmembrane region" description="Helical" evidence="11">
    <location>
        <begin position="246"/>
        <end position="265"/>
    </location>
</feature>
<evidence type="ECO:0000256" key="1">
    <source>
        <dbReference type="ARBA" id="ARBA00004651"/>
    </source>
</evidence>
<dbReference type="Pfam" id="PF00002">
    <property type="entry name" value="7tm_2"/>
    <property type="match status" value="1"/>
</dbReference>
<evidence type="ECO:0000256" key="2">
    <source>
        <dbReference type="ARBA" id="ARBA00005314"/>
    </source>
</evidence>
<keyword evidence="10" id="KW-0807">Transducer</keyword>
<evidence type="ECO:0000256" key="7">
    <source>
        <dbReference type="ARBA" id="ARBA00023136"/>
    </source>
</evidence>
<feature type="domain" description="G-protein coupled receptors family 2 profile 1" evidence="12">
    <location>
        <begin position="114"/>
        <end position="197"/>
    </location>
</feature>
<reference evidence="14 15" key="1">
    <citation type="submission" date="2023-09" db="EMBL/GenBank/DDBJ databases">
        <authorList>
            <person name="Wang M."/>
        </authorList>
    </citation>
    <scope>NUCLEOTIDE SEQUENCE [LARGE SCALE GENOMIC DNA]</scope>
    <source>
        <strain evidence="14">GT-2023</strain>
        <tissue evidence="14">Liver</tissue>
    </source>
</reference>
<comment type="caution">
    <text evidence="14">The sequence shown here is derived from an EMBL/GenBank/DDBJ whole genome shotgun (WGS) entry which is preliminary data.</text>
</comment>
<evidence type="ECO:0000256" key="8">
    <source>
        <dbReference type="ARBA" id="ARBA00023170"/>
    </source>
</evidence>
<organism evidence="14 15">
    <name type="scientific">Cirrhinus molitorella</name>
    <name type="common">mud carp</name>
    <dbReference type="NCBI Taxonomy" id="172907"/>
    <lineage>
        <taxon>Eukaryota</taxon>
        <taxon>Metazoa</taxon>
        <taxon>Chordata</taxon>
        <taxon>Craniata</taxon>
        <taxon>Vertebrata</taxon>
        <taxon>Euteleostomi</taxon>
        <taxon>Actinopterygii</taxon>
        <taxon>Neopterygii</taxon>
        <taxon>Teleostei</taxon>
        <taxon>Ostariophysi</taxon>
        <taxon>Cypriniformes</taxon>
        <taxon>Cyprinidae</taxon>
        <taxon>Labeoninae</taxon>
        <taxon>Labeonini</taxon>
        <taxon>Cirrhinus</taxon>
    </lineage>
</organism>
<keyword evidence="3" id="KW-1003">Cell membrane</keyword>
<feature type="transmembrane region" description="Helical" evidence="11">
    <location>
        <begin position="372"/>
        <end position="397"/>
    </location>
</feature>
<protein>
    <recommendedName>
        <fullName evidence="16">Gastric inhibitory polypeptide receptor</fullName>
    </recommendedName>
</protein>
<dbReference type="Pfam" id="PF02793">
    <property type="entry name" value="HRM"/>
    <property type="match status" value="1"/>
</dbReference>
<keyword evidence="5 11" id="KW-1133">Transmembrane helix</keyword>
<dbReference type="Gene3D" id="1.20.1070.10">
    <property type="entry name" value="Rhodopsin 7-helix transmembrane proteins"/>
    <property type="match status" value="1"/>
</dbReference>
<keyword evidence="8" id="KW-0675">Receptor</keyword>
<dbReference type="PANTHER" id="PTHR45620:SF5">
    <property type="entry name" value="GASTRIC INHIBITORY POLYPEPTIDE RECEPTOR"/>
    <property type="match status" value="1"/>
</dbReference>
<dbReference type="EMBL" id="JAYMGO010000015">
    <property type="protein sequence ID" value="KAL1260903.1"/>
    <property type="molecule type" value="Genomic_DNA"/>
</dbReference>
<evidence type="ECO:0000256" key="10">
    <source>
        <dbReference type="ARBA" id="ARBA00023224"/>
    </source>
</evidence>
<sequence length="585" mass="67414">MTYFWHDEQAKTQPMSILTNCDAILAPVPLEDEHLSVSHRLIGEARPRAYARSEAANLKKISYYSRTCYSERWWHTVMKSTPTIFLLTLSVLCRAESGKTVKDTVQEWNRYRNECIVNISSQPTASGLFCKSMFDMYACWTDGVPNTTVKVPCPWYLPWYNQVRNGFVSRECGPDGQWLTVNHSRTWRDHSQCNVDDNQENQMMILAYFRVMYTVGYSLSLTSLSLAVVILLIFRKLRCTRNYIHTNLFASFILRAVSILTRDALLMKDAPEFSHNKNFSIILSDQVMTGCRVAQVLMQYCVGANYYWLLVEGLYLHNLLVLMVFSENSYFCVYVFIGWGTPVLFVVPWIVVRYLYENTRCWEINENVGYWWIIRTPILLAILVNFFIFIRIILIIISKLKAHQMRYTDYKFRLAKSTLTLIPLLGIHEVVFAVMTEEQTEGVLRNVNLFFELFFNSFQGFLVAILYCFVNKEVQSEIKKKWQRWKLGIAILEDLRTTGSNTQQGGTGARFHHNPACTPDCPLDSGSHLCSDPTSAVQHHCHPGAKKGKAYCYISARKQVLNGLDVPALPQCAREGAVMFSESYC</sequence>
<dbReference type="SMART" id="SM00008">
    <property type="entry name" value="HormR"/>
    <property type="match status" value="1"/>
</dbReference>
<keyword evidence="6" id="KW-0297">G-protein coupled receptor</keyword>
<evidence type="ECO:0000313" key="14">
    <source>
        <dbReference type="EMBL" id="KAL1260903.1"/>
    </source>
</evidence>
<dbReference type="PRINTS" id="PR00249">
    <property type="entry name" value="GPCRSECRETIN"/>
</dbReference>
<evidence type="ECO:0000256" key="3">
    <source>
        <dbReference type="ARBA" id="ARBA00022475"/>
    </source>
</evidence>
<evidence type="ECO:0008006" key="16">
    <source>
        <dbReference type="Google" id="ProtNLM"/>
    </source>
</evidence>
<dbReference type="SUPFAM" id="SSF81321">
    <property type="entry name" value="Family A G protein-coupled receptor-like"/>
    <property type="match status" value="1"/>
</dbReference>
<dbReference type="InterPro" id="IPR000832">
    <property type="entry name" value="GPCR_2_secretin-like"/>
</dbReference>
<proteinExistence type="inferred from homology"/>